<dbReference type="WBParaSite" id="ACRNAN_scaffold10328.g29635.t1">
    <property type="protein sequence ID" value="ACRNAN_scaffold10328.g29635.t1"/>
    <property type="gene ID" value="ACRNAN_scaffold10328.g29635"/>
</dbReference>
<evidence type="ECO:0000313" key="10">
    <source>
        <dbReference type="Proteomes" id="UP000887540"/>
    </source>
</evidence>
<evidence type="ECO:0000256" key="8">
    <source>
        <dbReference type="ARBA" id="ARBA00041910"/>
    </source>
</evidence>
<dbReference type="SUPFAM" id="SSF103473">
    <property type="entry name" value="MFS general substrate transporter"/>
    <property type="match status" value="1"/>
</dbReference>
<comment type="subcellular location">
    <subcellularLocation>
        <location evidence="1">Membrane</location>
        <topology evidence="1">Multi-pass membrane protein</topology>
    </subcellularLocation>
</comment>
<evidence type="ECO:0000256" key="3">
    <source>
        <dbReference type="ARBA" id="ARBA00022692"/>
    </source>
</evidence>
<dbReference type="PANTHER" id="PTHR23294">
    <property type="entry name" value="ET TRANSLATION PRODUCT-RELATED"/>
    <property type="match status" value="1"/>
</dbReference>
<evidence type="ECO:0000256" key="5">
    <source>
        <dbReference type="ARBA" id="ARBA00023136"/>
    </source>
</evidence>
<dbReference type="GO" id="GO:0016020">
    <property type="term" value="C:membrane"/>
    <property type="evidence" value="ECO:0007669"/>
    <property type="project" value="UniProtKB-SubCell"/>
</dbReference>
<dbReference type="InterPro" id="IPR036259">
    <property type="entry name" value="MFS_trans_sf"/>
</dbReference>
<evidence type="ECO:0000256" key="6">
    <source>
        <dbReference type="ARBA" id="ARBA00023180"/>
    </source>
</evidence>
<sequence length="216" mass="23736">MSLGFFFVFFASNAQDKIEEVALDTYTDKGRMPKHSGYISLATMYGVFTFANFLAPPIINIIKAKWALAFGSFCYALFLAGFLFVNAPYLFGSSALLGFGASLLWTGQGNYLTLNSTKETALKHSGIFWAVFQTSQKINTEEQSHVKIIQSTFKLLGTKRMLLLAIVFMFSGIGQSFWGGILPTSLAQTKKFNFNSYALTALYAILLGLGEATGLL</sequence>
<feature type="transmembrane region" description="Helical" evidence="9">
    <location>
        <begin position="38"/>
        <end position="59"/>
    </location>
</feature>
<dbReference type="AlphaFoldDB" id="A0A914CGG3"/>
<dbReference type="Gene3D" id="1.20.1250.20">
    <property type="entry name" value="MFS general substrate transporter like domains"/>
    <property type="match status" value="1"/>
</dbReference>
<comment type="similarity">
    <text evidence="2">Belongs to the unc-93 family.</text>
</comment>
<dbReference type="Proteomes" id="UP000887540">
    <property type="component" value="Unplaced"/>
</dbReference>
<proteinExistence type="inferred from homology"/>
<keyword evidence="5 9" id="KW-0472">Membrane</keyword>
<dbReference type="PANTHER" id="PTHR23294:SF0">
    <property type="entry name" value="UNC93-LIKE PROTEIN MFSD11"/>
    <property type="match status" value="1"/>
</dbReference>
<evidence type="ECO:0000256" key="9">
    <source>
        <dbReference type="SAM" id="Phobius"/>
    </source>
</evidence>
<evidence type="ECO:0000256" key="7">
    <source>
        <dbReference type="ARBA" id="ARBA00040302"/>
    </source>
</evidence>
<feature type="transmembrane region" description="Helical" evidence="9">
    <location>
        <begin position="66"/>
        <end position="85"/>
    </location>
</feature>
<keyword evidence="3 9" id="KW-0812">Transmembrane</keyword>
<feature type="transmembrane region" description="Helical" evidence="9">
    <location>
        <begin position="161"/>
        <end position="182"/>
    </location>
</feature>
<evidence type="ECO:0000256" key="4">
    <source>
        <dbReference type="ARBA" id="ARBA00022989"/>
    </source>
</evidence>
<keyword evidence="6" id="KW-0325">Glycoprotein</keyword>
<evidence type="ECO:0000313" key="11">
    <source>
        <dbReference type="WBParaSite" id="ACRNAN_scaffold10328.g29635.t1"/>
    </source>
</evidence>
<evidence type="ECO:0000256" key="1">
    <source>
        <dbReference type="ARBA" id="ARBA00004141"/>
    </source>
</evidence>
<organism evidence="10 11">
    <name type="scientific">Acrobeloides nanus</name>
    <dbReference type="NCBI Taxonomy" id="290746"/>
    <lineage>
        <taxon>Eukaryota</taxon>
        <taxon>Metazoa</taxon>
        <taxon>Ecdysozoa</taxon>
        <taxon>Nematoda</taxon>
        <taxon>Chromadorea</taxon>
        <taxon>Rhabditida</taxon>
        <taxon>Tylenchina</taxon>
        <taxon>Cephalobomorpha</taxon>
        <taxon>Cephaloboidea</taxon>
        <taxon>Cephalobidae</taxon>
        <taxon>Acrobeloides</taxon>
    </lineage>
</organism>
<feature type="transmembrane region" description="Helical" evidence="9">
    <location>
        <begin position="194"/>
        <end position="215"/>
    </location>
</feature>
<reference evidence="11" key="1">
    <citation type="submission" date="2022-11" db="UniProtKB">
        <authorList>
            <consortium name="WormBaseParasite"/>
        </authorList>
    </citation>
    <scope>IDENTIFICATION</scope>
</reference>
<keyword evidence="10" id="KW-1185">Reference proteome</keyword>
<dbReference type="InterPro" id="IPR010291">
    <property type="entry name" value="Ion_channel_UNC-93"/>
</dbReference>
<name>A0A914CGG3_9BILA</name>
<accession>A0A914CGG3</accession>
<protein>
    <recommendedName>
        <fullName evidence="7">UNC93-like protein MFSD11</fullName>
    </recommendedName>
    <alternativeName>
        <fullName evidence="8">Major facilitator superfamily domain-containing protein 11</fullName>
    </alternativeName>
</protein>
<dbReference type="InterPro" id="IPR051617">
    <property type="entry name" value="UNC-93-like_regulator"/>
</dbReference>
<keyword evidence="4 9" id="KW-1133">Transmembrane helix</keyword>
<evidence type="ECO:0000256" key="2">
    <source>
        <dbReference type="ARBA" id="ARBA00009172"/>
    </source>
</evidence>
<dbReference type="Pfam" id="PF05978">
    <property type="entry name" value="UNC-93"/>
    <property type="match status" value="2"/>
</dbReference>